<organism evidence="1">
    <name type="scientific">Rhizophora mucronata</name>
    <name type="common">Asiatic mangrove</name>
    <dbReference type="NCBI Taxonomy" id="61149"/>
    <lineage>
        <taxon>Eukaryota</taxon>
        <taxon>Viridiplantae</taxon>
        <taxon>Streptophyta</taxon>
        <taxon>Embryophyta</taxon>
        <taxon>Tracheophyta</taxon>
        <taxon>Spermatophyta</taxon>
        <taxon>Magnoliopsida</taxon>
        <taxon>eudicotyledons</taxon>
        <taxon>Gunneridae</taxon>
        <taxon>Pentapetalae</taxon>
        <taxon>rosids</taxon>
        <taxon>fabids</taxon>
        <taxon>Malpighiales</taxon>
        <taxon>Rhizophoraceae</taxon>
        <taxon>Rhizophora</taxon>
    </lineage>
</organism>
<evidence type="ECO:0000313" key="1">
    <source>
        <dbReference type="EMBL" id="MBX60354.1"/>
    </source>
</evidence>
<protein>
    <submittedName>
        <fullName evidence="1">Uncharacterized protein</fullName>
    </submittedName>
</protein>
<name>A0A2P2Q061_RHIMU</name>
<proteinExistence type="predicted"/>
<dbReference type="EMBL" id="GGEC01079870">
    <property type="protein sequence ID" value="MBX60354.1"/>
    <property type="molecule type" value="Transcribed_RNA"/>
</dbReference>
<accession>A0A2P2Q061</accession>
<reference evidence="1" key="1">
    <citation type="submission" date="2018-02" db="EMBL/GenBank/DDBJ databases">
        <title>Rhizophora mucronata_Transcriptome.</title>
        <authorList>
            <person name="Meera S.P."/>
            <person name="Sreeshan A."/>
            <person name="Augustine A."/>
        </authorList>
    </citation>
    <scope>NUCLEOTIDE SEQUENCE</scope>
    <source>
        <tissue evidence="1">Leaf</tissue>
    </source>
</reference>
<dbReference type="AlphaFoldDB" id="A0A2P2Q061"/>
<sequence>MTDIVHAGYIVRYFFCMRIF</sequence>